<evidence type="ECO:0000313" key="1">
    <source>
        <dbReference type="EMBL" id="WFD12025.1"/>
    </source>
</evidence>
<protein>
    <submittedName>
        <fullName evidence="1">Uncharacterized protein</fullName>
    </submittedName>
</protein>
<keyword evidence="2" id="KW-1185">Reference proteome</keyword>
<dbReference type="EMBL" id="CP120733">
    <property type="protein sequence ID" value="WFD12025.1"/>
    <property type="molecule type" value="Genomic_DNA"/>
</dbReference>
<accession>A0ABY8EJ18</accession>
<name>A0ABY8EJ18_9FIRM</name>
<organism evidence="1 2">
    <name type="scientific">Tepidibacter hydrothermalis</name>
    <dbReference type="NCBI Taxonomy" id="3036126"/>
    <lineage>
        <taxon>Bacteria</taxon>
        <taxon>Bacillati</taxon>
        <taxon>Bacillota</taxon>
        <taxon>Clostridia</taxon>
        <taxon>Peptostreptococcales</taxon>
        <taxon>Peptostreptococcaceae</taxon>
        <taxon>Tepidibacter</taxon>
    </lineage>
</organism>
<proteinExistence type="predicted"/>
<gene>
    <name evidence="1" type="ORF">P4S50_08090</name>
</gene>
<sequence>MPKRKIIPVSIASEKILKHLETKENVSKYIRDLIKNDIEKKNELDPNLKEVIEEYIRNNFKNLKIENDELDNGDLEIFKGSIEEIFDIE</sequence>
<dbReference type="Proteomes" id="UP001222800">
    <property type="component" value="Chromosome"/>
</dbReference>
<reference evidence="1 2" key="1">
    <citation type="submission" date="2023-03" db="EMBL/GenBank/DDBJ databases">
        <title>Complete genome sequence of Tepidibacter sp. SWIR-1, isolated from a deep-sea hydrothermal vent.</title>
        <authorList>
            <person name="Li X."/>
        </authorList>
    </citation>
    <scope>NUCLEOTIDE SEQUENCE [LARGE SCALE GENOMIC DNA]</scope>
    <source>
        <strain evidence="1 2">SWIR-1</strain>
    </source>
</reference>
<evidence type="ECO:0000313" key="2">
    <source>
        <dbReference type="Proteomes" id="UP001222800"/>
    </source>
</evidence>
<dbReference type="RefSeq" id="WP_277734288.1">
    <property type="nucleotide sequence ID" value="NZ_CP120733.1"/>
</dbReference>